<dbReference type="RefSeq" id="WP_029204370.1">
    <property type="nucleotide sequence ID" value="NZ_JAPJUH010000001.1"/>
</dbReference>
<dbReference type="Proteomes" id="UP001142592">
    <property type="component" value="Unassembled WGS sequence"/>
</dbReference>
<organism evidence="2 3">
    <name type="scientific">Pedobacter agri</name>
    <dbReference type="NCBI Taxonomy" id="454586"/>
    <lineage>
        <taxon>Bacteria</taxon>
        <taxon>Pseudomonadati</taxon>
        <taxon>Bacteroidota</taxon>
        <taxon>Sphingobacteriia</taxon>
        <taxon>Sphingobacteriales</taxon>
        <taxon>Sphingobacteriaceae</taxon>
        <taxon>Pedobacter</taxon>
    </lineage>
</organism>
<feature type="domain" description="HTH luxR-type" evidence="1">
    <location>
        <begin position="10"/>
        <end position="67"/>
    </location>
</feature>
<dbReference type="Gene3D" id="1.10.10.10">
    <property type="entry name" value="Winged helix-like DNA-binding domain superfamily/Winged helix DNA-binding domain"/>
    <property type="match status" value="1"/>
</dbReference>
<proteinExistence type="predicted"/>
<protein>
    <submittedName>
        <fullName evidence="2">LuxR C-terminal-related transcriptional regulator</fullName>
    </submittedName>
</protein>
<keyword evidence="3" id="KW-1185">Reference proteome</keyword>
<evidence type="ECO:0000313" key="2">
    <source>
        <dbReference type="EMBL" id="MCX3263761.1"/>
    </source>
</evidence>
<dbReference type="SMART" id="SM00421">
    <property type="entry name" value="HTH_LUXR"/>
    <property type="match status" value="1"/>
</dbReference>
<dbReference type="SUPFAM" id="SSF46894">
    <property type="entry name" value="C-terminal effector domain of the bipartite response regulators"/>
    <property type="match status" value="1"/>
</dbReference>
<dbReference type="InterPro" id="IPR016032">
    <property type="entry name" value="Sig_transdc_resp-reg_C-effctor"/>
</dbReference>
<name>A0A9X3DAU1_9SPHI</name>
<dbReference type="InterPro" id="IPR036388">
    <property type="entry name" value="WH-like_DNA-bd_sf"/>
</dbReference>
<gene>
    <name evidence="2" type="ORF">OQZ29_03340</name>
</gene>
<dbReference type="Pfam" id="PF00196">
    <property type="entry name" value="GerE"/>
    <property type="match status" value="1"/>
</dbReference>
<comment type="caution">
    <text evidence="2">The sequence shown here is derived from an EMBL/GenBank/DDBJ whole genome shotgun (WGS) entry which is preliminary data.</text>
</comment>
<evidence type="ECO:0000313" key="3">
    <source>
        <dbReference type="Proteomes" id="UP001142592"/>
    </source>
</evidence>
<dbReference type="EMBL" id="JAPJUH010000001">
    <property type="protein sequence ID" value="MCX3263761.1"/>
    <property type="molecule type" value="Genomic_DNA"/>
</dbReference>
<dbReference type="GO" id="GO:0006355">
    <property type="term" value="P:regulation of DNA-templated transcription"/>
    <property type="evidence" value="ECO:0007669"/>
    <property type="project" value="InterPro"/>
</dbReference>
<accession>A0A9X3DAU1</accession>
<dbReference type="InterPro" id="IPR000792">
    <property type="entry name" value="Tscrpt_reg_LuxR_C"/>
</dbReference>
<reference evidence="2" key="1">
    <citation type="submission" date="2022-11" db="EMBL/GenBank/DDBJ databases">
        <authorList>
            <person name="Graham C."/>
            <person name="Newman J.D."/>
        </authorList>
    </citation>
    <scope>NUCLEOTIDE SEQUENCE</scope>
    <source>
        <strain evidence="2">DSM 19486</strain>
    </source>
</reference>
<dbReference type="GO" id="GO:0003677">
    <property type="term" value="F:DNA binding"/>
    <property type="evidence" value="ECO:0007669"/>
    <property type="project" value="InterPro"/>
</dbReference>
<evidence type="ECO:0000259" key="1">
    <source>
        <dbReference type="SMART" id="SM00421"/>
    </source>
</evidence>
<sequence>MRETNNSPKIMGIDDLELKMIELIAQGLTYTEISEKLKLEENKVENIRKNLIIKTRTKNTASLVSFAYKYGLLKV</sequence>
<dbReference type="AlphaFoldDB" id="A0A9X3DAU1"/>